<feature type="transmembrane region" description="Helical" evidence="10">
    <location>
        <begin position="31"/>
        <end position="50"/>
    </location>
</feature>
<dbReference type="PROSITE" id="PS50885">
    <property type="entry name" value="HAMP"/>
    <property type="match status" value="1"/>
</dbReference>
<protein>
    <recommendedName>
        <fullName evidence="3">histidine kinase</fullName>
        <ecNumber evidence="3">2.7.13.3</ecNumber>
    </recommendedName>
</protein>
<dbReference type="RefSeq" id="WP_201689593.1">
    <property type="nucleotide sequence ID" value="NZ_JAEQND010000006.1"/>
</dbReference>
<comment type="caution">
    <text evidence="13">The sequence shown here is derived from an EMBL/GenBank/DDBJ whole genome shotgun (WGS) entry which is preliminary data.</text>
</comment>
<evidence type="ECO:0000259" key="11">
    <source>
        <dbReference type="PROSITE" id="PS50109"/>
    </source>
</evidence>
<dbReference type="SMART" id="SM00387">
    <property type="entry name" value="HATPase_c"/>
    <property type="match status" value="1"/>
</dbReference>
<dbReference type="Gene3D" id="1.10.287.130">
    <property type="match status" value="1"/>
</dbReference>
<dbReference type="PROSITE" id="PS50109">
    <property type="entry name" value="HIS_KIN"/>
    <property type="match status" value="1"/>
</dbReference>
<dbReference type="SUPFAM" id="SSF158472">
    <property type="entry name" value="HAMP domain-like"/>
    <property type="match status" value="1"/>
</dbReference>
<dbReference type="PRINTS" id="PR00344">
    <property type="entry name" value="BCTRLSENSOR"/>
</dbReference>
<feature type="domain" description="Histidine kinase" evidence="11">
    <location>
        <begin position="232"/>
        <end position="435"/>
    </location>
</feature>
<dbReference type="CDD" id="cd06225">
    <property type="entry name" value="HAMP"/>
    <property type="match status" value="1"/>
</dbReference>
<dbReference type="EMBL" id="JAEQND010000006">
    <property type="protein sequence ID" value="MBL0425729.1"/>
    <property type="molecule type" value="Genomic_DNA"/>
</dbReference>
<comment type="catalytic activity">
    <reaction evidence="1">
        <text>ATP + protein L-histidine = ADP + protein N-phospho-L-histidine.</text>
        <dbReference type="EC" id="2.7.13.3"/>
    </reaction>
</comment>
<keyword evidence="10" id="KW-0472">Membrane</keyword>
<keyword evidence="5" id="KW-0597">Phosphoprotein</keyword>
<gene>
    <name evidence="13" type="ORF">JI746_11475</name>
</gene>
<evidence type="ECO:0000256" key="7">
    <source>
        <dbReference type="ARBA" id="ARBA00022741"/>
    </source>
</evidence>
<keyword evidence="7" id="KW-0547">Nucleotide-binding</keyword>
<evidence type="ECO:0000256" key="2">
    <source>
        <dbReference type="ARBA" id="ARBA00004651"/>
    </source>
</evidence>
<evidence type="ECO:0000256" key="3">
    <source>
        <dbReference type="ARBA" id="ARBA00012438"/>
    </source>
</evidence>
<organism evidence="13 14">
    <name type="scientific">Ramlibacter alkalitolerans</name>
    <dbReference type="NCBI Taxonomy" id="2039631"/>
    <lineage>
        <taxon>Bacteria</taxon>
        <taxon>Pseudomonadati</taxon>
        <taxon>Pseudomonadota</taxon>
        <taxon>Betaproteobacteria</taxon>
        <taxon>Burkholderiales</taxon>
        <taxon>Comamonadaceae</taxon>
        <taxon>Ramlibacter</taxon>
    </lineage>
</organism>
<dbReference type="CDD" id="cd00082">
    <property type="entry name" value="HisKA"/>
    <property type="match status" value="1"/>
</dbReference>
<dbReference type="Gene3D" id="6.10.340.10">
    <property type="match status" value="1"/>
</dbReference>
<dbReference type="InterPro" id="IPR003661">
    <property type="entry name" value="HisK_dim/P_dom"/>
</dbReference>
<dbReference type="SUPFAM" id="SSF47384">
    <property type="entry name" value="Homodimeric domain of signal transducing histidine kinase"/>
    <property type="match status" value="1"/>
</dbReference>
<keyword evidence="14" id="KW-1185">Reference proteome</keyword>
<evidence type="ECO:0000256" key="4">
    <source>
        <dbReference type="ARBA" id="ARBA00022475"/>
    </source>
</evidence>
<dbReference type="InterPro" id="IPR036097">
    <property type="entry name" value="HisK_dim/P_sf"/>
</dbReference>
<evidence type="ECO:0000256" key="5">
    <source>
        <dbReference type="ARBA" id="ARBA00022553"/>
    </source>
</evidence>
<dbReference type="PANTHER" id="PTHR44936">
    <property type="entry name" value="SENSOR PROTEIN CREC"/>
    <property type="match status" value="1"/>
</dbReference>
<dbReference type="InterPro" id="IPR003594">
    <property type="entry name" value="HATPase_dom"/>
</dbReference>
<dbReference type="InterPro" id="IPR003660">
    <property type="entry name" value="HAMP_dom"/>
</dbReference>
<dbReference type="Pfam" id="PF02518">
    <property type="entry name" value="HATPase_c"/>
    <property type="match status" value="1"/>
</dbReference>
<evidence type="ECO:0000256" key="6">
    <source>
        <dbReference type="ARBA" id="ARBA00022679"/>
    </source>
</evidence>
<dbReference type="CDD" id="cd00075">
    <property type="entry name" value="HATPase"/>
    <property type="match status" value="1"/>
</dbReference>
<dbReference type="InterPro" id="IPR004358">
    <property type="entry name" value="Sig_transdc_His_kin-like_C"/>
</dbReference>
<dbReference type="InterPro" id="IPR005467">
    <property type="entry name" value="His_kinase_dom"/>
</dbReference>
<dbReference type="Pfam" id="PF00512">
    <property type="entry name" value="HisKA"/>
    <property type="match status" value="1"/>
</dbReference>
<dbReference type="EC" id="2.7.13.3" evidence="3"/>
<evidence type="ECO:0000259" key="12">
    <source>
        <dbReference type="PROSITE" id="PS50885"/>
    </source>
</evidence>
<dbReference type="Pfam" id="PF00672">
    <property type="entry name" value="HAMP"/>
    <property type="match status" value="1"/>
</dbReference>
<dbReference type="Proteomes" id="UP000622707">
    <property type="component" value="Unassembled WGS sequence"/>
</dbReference>
<feature type="domain" description="HAMP" evidence="12">
    <location>
        <begin position="172"/>
        <end position="224"/>
    </location>
</feature>
<dbReference type="Gene3D" id="3.30.565.10">
    <property type="entry name" value="Histidine kinase-like ATPase, C-terminal domain"/>
    <property type="match status" value="1"/>
</dbReference>
<evidence type="ECO:0000256" key="9">
    <source>
        <dbReference type="ARBA" id="ARBA00022840"/>
    </source>
</evidence>
<name>A0ABS1JN97_9BURK</name>
<reference evidence="13 14" key="1">
    <citation type="journal article" date="2017" name="Int. J. Syst. Evol. Microbiol.">
        <title>Ramlibacter alkalitolerans sp. nov., alkali-tolerant bacterium isolated from soil of ginseng.</title>
        <authorList>
            <person name="Lee D.H."/>
            <person name="Cha C.J."/>
        </authorList>
    </citation>
    <scope>NUCLEOTIDE SEQUENCE [LARGE SCALE GENOMIC DNA]</scope>
    <source>
        <strain evidence="13 14">KACC 19305</strain>
    </source>
</reference>
<evidence type="ECO:0000313" key="14">
    <source>
        <dbReference type="Proteomes" id="UP000622707"/>
    </source>
</evidence>
<accession>A0ABS1JN97</accession>
<sequence length="435" mass="47432">MPEAAVLPALPARGWHRRAHRRLRHSLRARLVLLFLLLALGITAAFLLGMQSALGTGWRGAVRPLLGDYVDRLAAEIGSPPSVERAQALAARLPLTIAIEGPSVQWRSHPGATRHAGWAEREDSLLARTTADGHRITFGLSLQPWQERPRRIGWFTLAAVLVLTAIAYRAVRALLRPLEDIRAGAQRFGHGDFAQPIAIRRHDELGDLAADVNTMASSIHAMLEAKRALLLAISHELRSPLTRARLHTELLPEQGEAGVRRVALLRELHEMAELVTDLLESERLGQGHSALQREPTDLAALLRDVLLGTGVDLEADPALPLLPLDRARMRLLARNLVENALRHGAAGQRPQVRLAAHEGGVVLTVRDFGPGVDEGVLPHLAEPFFRPDAARERTTGGVGLGLYLCKLVAQAHGGRLVLRNVQPGLAVDVLLPRTD</sequence>
<keyword evidence="4" id="KW-1003">Cell membrane</keyword>
<evidence type="ECO:0000313" key="13">
    <source>
        <dbReference type="EMBL" id="MBL0425729.1"/>
    </source>
</evidence>
<comment type="subcellular location">
    <subcellularLocation>
        <location evidence="2">Cell membrane</location>
        <topology evidence="2">Multi-pass membrane protein</topology>
    </subcellularLocation>
</comment>
<keyword evidence="8 13" id="KW-0418">Kinase</keyword>
<keyword evidence="10" id="KW-0812">Transmembrane</keyword>
<keyword evidence="10" id="KW-1133">Transmembrane helix</keyword>
<dbReference type="InterPro" id="IPR050980">
    <property type="entry name" value="2C_sensor_his_kinase"/>
</dbReference>
<dbReference type="SMART" id="SM00388">
    <property type="entry name" value="HisKA"/>
    <property type="match status" value="1"/>
</dbReference>
<dbReference type="PANTHER" id="PTHR44936:SF10">
    <property type="entry name" value="SENSOR PROTEIN RSTB"/>
    <property type="match status" value="1"/>
</dbReference>
<keyword evidence="9" id="KW-0067">ATP-binding</keyword>
<dbReference type="SMART" id="SM00304">
    <property type="entry name" value="HAMP"/>
    <property type="match status" value="1"/>
</dbReference>
<proteinExistence type="predicted"/>
<dbReference type="SUPFAM" id="SSF55874">
    <property type="entry name" value="ATPase domain of HSP90 chaperone/DNA topoisomerase II/histidine kinase"/>
    <property type="match status" value="1"/>
</dbReference>
<dbReference type="GO" id="GO:0016301">
    <property type="term" value="F:kinase activity"/>
    <property type="evidence" value="ECO:0007669"/>
    <property type="project" value="UniProtKB-KW"/>
</dbReference>
<evidence type="ECO:0000256" key="1">
    <source>
        <dbReference type="ARBA" id="ARBA00000085"/>
    </source>
</evidence>
<evidence type="ECO:0000256" key="10">
    <source>
        <dbReference type="SAM" id="Phobius"/>
    </source>
</evidence>
<dbReference type="InterPro" id="IPR036890">
    <property type="entry name" value="HATPase_C_sf"/>
</dbReference>
<keyword evidence="6" id="KW-0808">Transferase</keyword>
<evidence type="ECO:0000256" key="8">
    <source>
        <dbReference type="ARBA" id="ARBA00022777"/>
    </source>
</evidence>